<dbReference type="AlphaFoldDB" id="A0A0A2MGH8"/>
<keyword evidence="3" id="KW-1185">Reference proteome</keyword>
<dbReference type="OrthoDB" id="1223654at2"/>
<feature type="signal peptide" evidence="1">
    <location>
        <begin position="1"/>
        <end position="18"/>
    </location>
</feature>
<proteinExistence type="predicted"/>
<feature type="chain" id="PRO_5001991389" description="Carboxypeptidase-like regulatory domain-containing protein" evidence="1">
    <location>
        <begin position="19"/>
        <end position="365"/>
    </location>
</feature>
<dbReference type="eggNOG" id="COG2373">
    <property type="taxonomic scope" value="Bacteria"/>
</dbReference>
<sequence length="365" mass="41618">MRALLLIAFIFNFCCISAQTISGYVYDEEENKPLEGAFVYLDGTTLSASTNADGFFKIATAQKYNAALVISFIGFESLRIDDPYKYDKPFKVLLRTDAISLQEVVITKGGPFSRKQMLRVFREQFLGKSKAGSSCKIENEDDINLYYDTATNTLNARAYKPLRITNKRLEYTVNFDLKGFSVGYNTTSLDNLYLNRSYFEGTTFFTDTSKKGSADKKRKEAYLGSAVHFMKTVAANDWQEQKFDLYVDSWRDNPDKYFEITDSLNFKKVTLVDLPNSVKKARAEREKYSVNVLKKKGEQAKGKNSDVRFAILYNKKEQSGITMNNGHFYIDQNGLFFPIDELMFAGHMGELKAGDLLPADYKYTP</sequence>
<evidence type="ECO:0008006" key="4">
    <source>
        <dbReference type="Google" id="ProtNLM"/>
    </source>
</evidence>
<evidence type="ECO:0000256" key="1">
    <source>
        <dbReference type="SAM" id="SignalP"/>
    </source>
</evidence>
<organism evidence="2 3">
    <name type="scientific">Flavobacterium rivuli WB 3.3-2 = DSM 21788</name>
    <dbReference type="NCBI Taxonomy" id="1121895"/>
    <lineage>
        <taxon>Bacteria</taxon>
        <taxon>Pseudomonadati</taxon>
        <taxon>Bacteroidota</taxon>
        <taxon>Flavobacteriia</taxon>
        <taxon>Flavobacteriales</taxon>
        <taxon>Flavobacteriaceae</taxon>
        <taxon>Flavobacterium</taxon>
    </lineage>
</organism>
<dbReference type="SUPFAM" id="SSF49464">
    <property type="entry name" value="Carboxypeptidase regulatory domain-like"/>
    <property type="match status" value="1"/>
</dbReference>
<dbReference type="EMBL" id="JRLX01000005">
    <property type="protein sequence ID" value="KGO87420.1"/>
    <property type="molecule type" value="Genomic_DNA"/>
</dbReference>
<dbReference type="Proteomes" id="UP000030152">
    <property type="component" value="Unassembled WGS sequence"/>
</dbReference>
<name>A0A0A2MGH8_9FLAO</name>
<dbReference type="STRING" id="1121895.GCA_000378485_02340"/>
<dbReference type="Gene3D" id="2.60.40.1120">
    <property type="entry name" value="Carboxypeptidase-like, regulatory domain"/>
    <property type="match status" value="1"/>
</dbReference>
<gene>
    <name evidence="2" type="ORF">Q765_07075</name>
</gene>
<accession>A0A0A2MGH8</accession>
<dbReference type="Pfam" id="PF13715">
    <property type="entry name" value="CarbopepD_reg_2"/>
    <property type="match status" value="1"/>
</dbReference>
<protein>
    <recommendedName>
        <fullName evidence="4">Carboxypeptidase-like regulatory domain-containing protein</fullName>
    </recommendedName>
</protein>
<evidence type="ECO:0000313" key="2">
    <source>
        <dbReference type="EMBL" id="KGO87420.1"/>
    </source>
</evidence>
<dbReference type="RefSeq" id="WP_020213505.1">
    <property type="nucleotide sequence ID" value="NZ_JRLX01000005.1"/>
</dbReference>
<keyword evidence="1" id="KW-0732">Signal</keyword>
<comment type="caution">
    <text evidence="2">The sequence shown here is derived from an EMBL/GenBank/DDBJ whole genome shotgun (WGS) entry which is preliminary data.</text>
</comment>
<dbReference type="InterPro" id="IPR008969">
    <property type="entry name" value="CarboxyPept-like_regulatory"/>
</dbReference>
<evidence type="ECO:0000313" key="3">
    <source>
        <dbReference type="Proteomes" id="UP000030152"/>
    </source>
</evidence>
<reference evidence="2 3" key="1">
    <citation type="submission" date="2013-09" db="EMBL/GenBank/DDBJ databases">
        <authorList>
            <person name="Zeng Z."/>
            <person name="Chen C."/>
        </authorList>
    </citation>
    <scope>NUCLEOTIDE SEQUENCE [LARGE SCALE GENOMIC DNA]</scope>
    <source>
        <strain evidence="2 3">WB 3.3-2</strain>
    </source>
</reference>